<accession>A0A1A5YKP1</accession>
<feature type="transmembrane region" description="Helical" evidence="7">
    <location>
        <begin position="870"/>
        <end position="896"/>
    </location>
</feature>
<protein>
    <submittedName>
        <fullName evidence="10">Uncharacterized protein</fullName>
    </submittedName>
</protein>
<dbReference type="PANTHER" id="PTHR30572">
    <property type="entry name" value="MEMBRANE COMPONENT OF TRANSPORTER-RELATED"/>
    <property type="match status" value="1"/>
</dbReference>
<dbReference type="InterPro" id="IPR003838">
    <property type="entry name" value="ABC3_permease_C"/>
</dbReference>
<dbReference type="PANTHER" id="PTHR30572:SF4">
    <property type="entry name" value="ABC TRANSPORTER PERMEASE YTRF"/>
    <property type="match status" value="1"/>
</dbReference>
<keyword evidence="2" id="KW-1003">Cell membrane</keyword>
<dbReference type="InterPro" id="IPR050250">
    <property type="entry name" value="Macrolide_Exporter_MacB"/>
</dbReference>
<comment type="similarity">
    <text evidence="6">Belongs to the ABC-4 integral membrane protein family.</text>
</comment>
<keyword evidence="11" id="KW-1185">Reference proteome</keyword>
<organism evidence="10 11">
    <name type="scientific">Paenibacillus oryzae</name>
    <dbReference type="NCBI Taxonomy" id="1844972"/>
    <lineage>
        <taxon>Bacteria</taxon>
        <taxon>Bacillati</taxon>
        <taxon>Bacillota</taxon>
        <taxon>Bacilli</taxon>
        <taxon>Bacillales</taxon>
        <taxon>Paenibacillaceae</taxon>
        <taxon>Paenibacillus</taxon>
    </lineage>
</organism>
<dbReference type="GO" id="GO:0022857">
    <property type="term" value="F:transmembrane transporter activity"/>
    <property type="evidence" value="ECO:0007669"/>
    <property type="project" value="TreeGrafter"/>
</dbReference>
<evidence type="ECO:0000256" key="5">
    <source>
        <dbReference type="ARBA" id="ARBA00023136"/>
    </source>
</evidence>
<evidence type="ECO:0000313" key="11">
    <source>
        <dbReference type="Proteomes" id="UP000092024"/>
    </source>
</evidence>
<reference evidence="10 11" key="1">
    <citation type="submission" date="2016-05" db="EMBL/GenBank/DDBJ databases">
        <title>Paenibacillus oryzae. sp. nov., isolated from the rice root.</title>
        <authorList>
            <person name="Zhang J."/>
            <person name="Zhang X."/>
        </authorList>
    </citation>
    <scope>NUCLEOTIDE SEQUENCE [LARGE SCALE GENOMIC DNA]</scope>
    <source>
        <strain evidence="10 11">1DrF-4</strain>
    </source>
</reference>
<evidence type="ECO:0000259" key="8">
    <source>
        <dbReference type="Pfam" id="PF02687"/>
    </source>
</evidence>
<feature type="domain" description="ABC3 transporter permease C-terminal" evidence="8">
    <location>
        <begin position="314"/>
        <end position="424"/>
    </location>
</feature>
<dbReference type="EMBL" id="LYPA01000050">
    <property type="protein sequence ID" value="OBR66176.1"/>
    <property type="molecule type" value="Genomic_DNA"/>
</dbReference>
<feature type="transmembrane region" description="Helical" evidence="7">
    <location>
        <begin position="349"/>
        <end position="374"/>
    </location>
</feature>
<gene>
    <name evidence="10" type="ORF">A7K91_20795</name>
</gene>
<dbReference type="Pfam" id="PF12704">
    <property type="entry name" value="MacB_PCD"/>
    <property type="match status" value="1"/>
</dbReference>
<dbReference type="Pfam" id="PF02687">
    <property type="entry name" value="FtsX"/>
    <property type="match status" value="2"/>
</dbReference>
<evidence type="ECO:0000256" key="4">
    <source>
        <dbReference type="ARBA" id="ARBA00022989"/>
    </source>
</evidence>
<dbReference type="STRING" id="1844972.A7K91_20795"/>
<feature type="transmembrane region" description="Helical" evidence="7">
    <location>
        <begin position="927"/>
        <end position="948"/>
    </location>
</feature>
<keyword evidence="5 7" id="KW-0472">Membrane</keyword>
<proteinExistence type="inferred from homology"/>
<feature type="transmembrane region" description="Helical" evidence="7">
    <location>
        <begin position="540"/>
        <end position="560"/>
    </location>
</feature>
<evidence type="ECO:0000256" key="1">
    <source>
        <dbReference type="ARBA" id="ARBA00004651"/>
    </source>
</evidence>
<evidence type="ECO:0000256" key="7">
    <source>
        <dbReference type="SAM" id="Phobius"/>
    </source>
</evidence>
<sequence>MALWTMILRKMASNKWLQLNLWFGLTICVALFSSMPLYSEAILQRTLQKELQRLQSESFVYPGYVRAATTISSSKSAEDTAEAIARADRYMEGLPARAGLEQMSAYRQRATPKMKVYGADASEAEKQAQKTSGAFKSLSDMESRVKLIEGRMPADRTDGVFEALVTQRFLFAAKRGLGEELVAEYPEQEKVLFRVVPVGIIETDPEADPYLPFLTTESTDGFLVPFQQFEREFVQGGKARVSELEWRVALNYSGLKLENMEAFTKASTELRRYFRGRLGADEVNVPALQTIASYEGKREKLDLMMLSLYSPVMMMLAFYLYMAANLIIERQKTEIAVLRSRGASRLQIMTAYTFESLLLGGAALAAGPFLGVAITRVLGASSGFLEFVQRSALEVALSGIAYKIAAIAVGAAIILILIPAFAATRTSIVARKQATARLAGMSFWHKTGADIALIALSLYLLHNFNKRQEDLKRLAIDSDALQIDPMLFLLPALFALGCGLLALRVYPWLIKLVFRAGQRWWPPSMYGTLVQVSRSSGQYLTIKVFLIMTVATGIFSASSARTINDNLESKIRYNVGADMALTTRWKSDAPVTIMAGGAPQQLQGDSGSSTATTARRVQYTEPPFAPFQELEGVAAASKVFKKEDARFSAPGSGQAGRTTLMGIHTQDFGNTVWMKDSLLEHPINSYLNLIAPDPRAVLISRSIAEEAKLKPGDPLRISWDGVDQTTFTVYGIIDYWPSWNPLPDGPVQEDGKVVAPRLVVGHLATIQNRLAVEPYEVWLKLEDGVSSSDIYSQLSERKVAVSGLKDAQQALSQSRNDPFRMAINGVMTLGFVISMVICFFGFLLFWVLTLSGRTLQYGVLRAMGLPFPQLFGMLAAEQLLTSGAAVLMGVLIGNLVSERFVPLFEMSFATTEQVPPFEVVYRASDYIQLYGIVGSTLGLGLLLLGYRLSRIRIASALKLGEE</sequence>
<feature type="transmembrane region" description="Helical" evidence="7">
    <location>
        <begin position="486"/>
        <end position="506"/>
    </location>
</feature>
<evidence type="ECO:0000256" key="2">
    <source>
        <dbReference type="ARBA" id="ARBA00022475"/>
    </source>
</evidence>
<evidence type="ECO:0000259" key="9">
    <source>
        <dbReference type="Pfam" id="PF12704"/>
    </source>
</evidence>
<dbReference type="RefSeq" id="WP_068682347.1">
    <property type="nucleotide sequence ID" value="NZ_LYPA01000050.1"/>
</dbReference>
<dbReference type="AlphaFoldDB" id="A0A1A5YKP1"/>
<comment type="subcellular location">
    <subcellularLocation>
        <location evidence="1">Cell membrane</location>
        <topology evidence="1">Multi-pass membrane protein</topology>
    </subcellularLocation>
</comment>
<evidence type="ECO:0000256" key="6">
    <source>
        <dbReference type="ARBA" id="ARBA00038076"/>
    </source>
</evidence>
<feature type="transmembrane region" description="Helical" evidence="7">
    <location>
        <begin position="308"/>
        <end position="328"/>
    </location>
</feature>
<feature type="domain" description="MacB-like periplasmic core" evidence="9">
    <location>
        <begin position="547"/>
        <end position="794"/>
    </location>
</feature>
<evidence type="ECO:0000256" key="3">
    <source>
        <dbReference type="ARBA" id="ARBA00022692"/>
    </source>
</evidence>
<name>A0A1A5YKP1_9BACL</name>
<dbReference type="GO" id="GO:0005886">
    <property type="term" value="C:plasma membrane"/>
    <property type="evidence" value="ECO:0007669"/>
    <property type="project" value="UniProtKB-SubCell"/>
</dbReference>
<feature type="transmembrane region" description="Helical" evidence="7">
    <location>
        <begin position="400"/>
        <end position="422"/>
    </location>
</feature>
<feature type="transmembrane region" description="Helical" evidence="7">
    <location>
        <begin position="821"/>
        <end position="849"/>
    </location>
</feature>
<evidence type="ECO:0000313" key="10">
    <source>
        <dbReference type="EMBL" id="OBR66176.1"/>
    </source>
</evidence>
<feature type="domain" description="ABC3 transporter permease C-terminal" evidence="8">
    <location>
        <begin position="831"/>
        <end position="952"/>
    </location>
</feature>
<dbReference type="Proteomes" id="UP000092024">
    <property type="component" value="Unassembled WGS sequence"/>
</dbReference>
<comment type="caution">
    <text evidence="10">The sequence shown here is derived from an EMBL/GenBank/DDBJ whole genome shotgun (WGS) entry which is preliminary data.</text>
</comment>
<dbReference type="InterPro" id="IPR025857">
    <property type="entry name" value="MacB_PCD"/>
</dbReference>
<dbReference type="OrthoDB" id="51951at2"/>
<keyword evidence="4 7" id="KW-1133">Transmembrane helix</keyword>
<feature type="transmembrane region" description="Helical" evidence="7">
    <location>
        <begin position="443"/>
        <end position="461"/>
    </location>
</feature>
<keyword evidence="3 7" id="KW-0812">Transmembrane</keyword>